<dbReference type="Gene3D" id="1.25.10.10">
    <property type="entry name" value="Leucine-rich Repeat Variant"/>
    <property type="match status" value="1"/>
</dbReference>
<sequence>MDIGITLDEEVAGPSSLSLPVIPQSDLEQVAQTILQLYDPATSSNPQLVKEIETGLQDLQHRPEAWGLLNGLAGHPEASVRFFAVNTTQHKIASDWNSLPDELRPVLLNLLLQTLHNSVDPSTSHYYESANALVTRKLFVAVRTRTTCLTVLIQIIYQIASILLRIELAQFQHPIKTVLELLQGSLHASRASIPPQNLPEIELKTRLLELEWCGIFIEEMGRAGLTEQRRTAIRNHIELDRGIVLNTIIRSMSIDGSASPEKQSQEATAACRCAESWIGWGLEADNLHTLVPNLYTLLPLPQASSTIVEVLSESIWKYGKGTKMLTEPLIEWTIGAPGQALVRGEPTDELIAFSKLIAALIEHSSDWFLAHIYEDQVQAFLGVVLRITGWQGTGGVEEEVSQLTLPVYSLLQESLMDSDLFQAPHETDPSWQIAKQFFSELVSVTRRKVRWPGNGEVPTGEELGDMDNDDREAFDAWRRDAGEVIVSGYYVLREEMMRNLTQIAAQQVQSGASWQDIEATIHCIRYSSEAVPLGEGENLPVLFGDQVLGLLALRQGNGPGENRLRLTVVCLIQSYEEWFKYHPSHLPLVLSYLVPSLTSQNLDISRSAASAFKAICDMCRKNLVEHIGAFADLHGKIGGMKDEEQVMVIQGITSVIQALQAADAIGPVEGILMPIIERISVATSASQSNPIEAQPVLVQALNSLTSAFKGLSPSDDDMFDTSDDPAVKEEEVAVSREDPRIVALRERIYLSVEGAVGVWNGDVEVADALSSLLKNVSQKPPTLISLPPLPLLNLVTLVGWRAPSALWFSIASTLILSISAPPSFFSKKKKDMSTEEEDVRKTVEEEEKWQTVGNAGGRLVEAAQMAFQGEGMKEHPDIVEGWFKFCHSLAERFPGVLLRLQPQQIEAYIQLGLAGLALQERFSLKSASDFFVALLSKTRNPSPLENIMEPLLDAFGPALLRALILSAGSEGPRSVIPNLAELLANLVTRVSAQNLAPWLDGILGVDGFPDVRATPESKKKLKDAVLRSRTTRRMREALHEFALVARGLEGTTYGNATAM</sequence>
<dbReference type="GO" id="GO:0005737">
    <property type="term" value="C:cytoplasm"/>
    <property type="evidence" value="ECO:0007669"/>
    <property type="project" value="TreeGrafter"/>
</dbReference>
<keyword evidence="8" id="KW-1185">Reference proteome</keyword>
<evidence type="ECO:0000313" key="7">
    <source>
        <dbReference type="EMBL" id="ODN89663.1"/>
    </source>
</evidence>
<dbReference type="InterPro" id="IPR016024">
    <property type="entry name" value="ARM-type_fold"/>
</dbReference>
<comment type="similarity">
    <text evidence="2">Belongs to the importin beta family.</text>
</comment>
<comment type="subcellular location">
    <subcellularLocation>
        <location evidence="1">Nucleus</location>
    </subcellularLocation>
</comment>
<keyword evidence="4" id="KW-0653">Protein transport</keyword>
<name>A0A1E3IM31_9TREE</name>
<dbReference type="PANTHER" id="PTHR12363:SF33">
    <property type="entry name" value="IMPORTIN-13"/>
    <property type="match status" value="1"/>
</dbReference>
<dbReference type="InterPro" id="IPR057942">
    <property type="entry name" value="TPR_TNPO3_IPO13_3rd"/>
</dbReference>
<dbReference type="OrthoDB" id="2016913at2759"/>
<dbReference type="Proteomes" id="UP000094819">
    <property type="component" value="Unassembled WGS sequence"/>
</dbReference>
<dbReference type="AlphaFoldDB" id="A0A1E3IM31"/>
<dbReference type="PROSITE" id="PS50166">
    <property type="entry name" value="IMPORTIN_B_NT"/>
    <property type="match status" value="1"/>
</dbReference>
<dbReference type="SUPFAM" id="SSF48371">
    <property type="entry name" value="ARM repeat"/>
    <property type="match status" value="1"/>
</dbReference>
<dbReference type="GO" id="GO:0006606">
    <property type="term" value="P:protein import into nucleus"/>
    <property type="evidence" value="ECO:0007669"/>
    <property type="project" value="TreeGrafter"/>
</dbReference>
<dbReference type="PANTHER" id="PTHR12363">
    <property type="entry name" value="TRANSPORTIN 3 AND IMPORTIN 13"/>
    <property type="match status" value="1"/>
</dbReference>
<evidence type="ECO:0000256" key="5">
    <source>
        <dbReference type="ARBA" id="ARBA00023242"/>
    </source>
</evidence>
<gene>
    <name evidence="7" type="ORF">L198_06351</name>
</gene>
<dbReference type="Pfam" id="PF24140">
    <property type="entry name" value="TPR_TNPO3_IPO13_3rd"/>
    <property type="match status" value="1"/>
</dbReference>
<evidence type="ECO:0000256" key="3">
    <source>
        <dbReference type="ARBA" id="ARBA00022448"/>
    </source>
</evidence>
<proteinExistence type="inferred from homology"/>
<organism evidence="7 8">
    <name type="scientific">Cryptococcus wingfieldii CBS 7118</name>
    <dbReference type="NCBI Taxonomy" id="1295528"/>
    <lineage>
        <taxon>Eukaryota</taxon>
        <taxon>Fungi</taxon>
        <taxon>Dikarya</taxon>
        <taxon>Basidiomycota</taxon>
        <taxon>Agaricomycotina</taxon>
        <taxon>Tremellomycetes</taxon>
        <taxon>Tremellales</taxon>
        <taxon>Cryptococcaceae</taxon>
        <taxon>Cryptococcus</taxon>
    </lineage>
</organism>
<dbReference type="InterPro" id="IPR040520">
    <property type="entry name" value="Importin_rep_3"/>
</dbReference>
<dbReference type="GeneID" id="30195563"/>
<dbReference type="GO" id="GO:0031267">
    <property type="term" value="F:small GTPase binding"/>
    <property type="evidence" value="ECO:0007669"/>
    <property type="project" value="InterPro"/>
</dbReference>
<protein>
    <recommendedName>
        <fullName evidence="6">Importin N-terminal domain-containing protein</fullName>
    </recommendedName>
</protein>
<dbReference type="EMBL" id="AWGH01000022">
    <property type="protein sequence ID" value="ODN89663.1"/>
    <property type="molecule type" value="Genomic_DNA"/>
</dbReference>
<dbReference type="RefSeq" id="XP_019029572.1">
    <property type="nucleotide sequence ID" value="XM_019178416.1"/>
</dbReference>
<comment type="caution">
    <text evidence="7">The sequence shown here is derived from an EMBL/GenBank/DDBJ whole genome shotgun (WGS) entry which is preliminary data.</text>
</comment>
<evidence type="ECO:0000259" key="6">
    <source>
        <dbReference type="PROSITE" id="PS50166"/>
    </source>
</evidence>
<dbReference type="Pfam" id="PF18806">
    <property type="entry name" value="Importin_rep_3"/>
    <property type="match status" value="1"/>
</dbReference>
<keyword evidence="5" id="KW-0539">Nucleus</keyword>
<dbReference type="InterPro" id="IPR051345">
    <property type="entry name" value="Importin_beta-like_NTR"/>
</dbReference>
<feature type="domain" description="Importin N-terminal" evidence="6">
    <location>
        <begin position="52"/>
        <end position="117"/>
    </location>
</feature>
<evidence type="ECO:0000256" key="4">
    <source>
        <dbReference type="ARBA" id="ARBA00022927"/>
    </source>
</evidence>
<dbReference type="InterPro" id="IPR011989">
    <property type="entry name" value="ARM-like"/>
</dbReference>
<reference evidence="7 8" key="1">
    <citation type="submission" date="2016-06" db="EMBL/GenBank/DDBJ databases">
        <title>Evolution of pathogenesis and genome organization in the Tremellales.</title>
        <authorList>
            <person name="Cuomo C."/>
            <person name="Litvintseva A."/>
            <person name="Heitman J."/>
            <person name="Chen Y."/>
            <person name="Sun S."/>
            <person name="Springer D."/>
            <person name="Dromer F."/>
            <person name="Young S."/>
            <person name="Zeng Q."/>
            <person name="Chapman S."/>
            <person name="Gujja S."/>
            <person name="Saif S."/>
            <person name="Birren B."/>
        </authorList>
    </citation>
    <scope>NUCLEOTIDE SEQUENCE [LARGE SCALE GENOMIC DNA]</scope>
    <source>
        <strain evidence="7 8">CBS 7118</strain>
    </source>
</reference>
<dbReference type="GO" id="GO:0005634">
    <property type="term" value="C:nucleus"/>
    <property type="evidence" value="ECO:0007669"/>
    <property type="project" value="UniProtKB-SubCell"/>
</dbReference>
<accession>A0A1E3IM31</accession>
<dbReference type="InterPro" id="IPR001494">
    <property type="entry name" value="Importin-beta_N"/>
</dbReference>
<evidence type="ECO:0000256" key="2">
    <source>
        <dbReference type="ARBA" id="ARBA00007991"/>
    </source>
</evidence>
<evidence type="ECO:0000313" key="8">
    <source>
        <dbReference type="Proteomes" id="UP000094819"/>
    </source>
</evidence>
<keyword evidence="3" id="KW-0813">Transport</keyword>
<evidence type="ECO:0000256" key="1">
    <source>
        <dbReference type="ARBA" id="ARBA00004123"/>
    </source>
</evidence>